<dbReference type="EMBL" id="JBBEGN010000014">
    <property type="protein sequence ID" value="MEJ2870631.1"/>
    <property type="molecule type" value="Genomic_DNA"/>
</dbReference>
<sequence>MLGIVLAVVIFALVFVGAVRIAYQRRHRDADVEAREVSGGTPIGYLPGYMPGIQQRAERREEAATELVEPPLARDAAVDLDANTLHVRRSS</sequence>
<keyword evidence="2" id="KW-1185">Reference proteome</keyword>
<evidence type="ECO:0008006" key="3">
    <source>
        <dbReference type="Google" id="ProtNLM"/>
    </source>
</evidence>
<comment type="caution">
    <text evidence="1">The sequence shown here is derived from an EMBL/GenBank/DDBJ whole genome shotgun (WGS) entry which is preliminary data.</text>
</comment>
<organism evidence="1 2">
    <name type="scientific">Actinomycetospora aurantiaca</name>
    <dbReference type="NCBI Taxonomy" id="3129233"/>
    <lineage>
        <taxon>Bacteria</taxon>
        <taxon>Bacillati</taxon>
        <taxon>Actinomycetota</taxon>
        <taxon>Actinomycetes</taxon>
        <taxon>Pseudonocardiales</taxon>
        <taxon>Pseudonocardiaceae</taxon>
        <taxon>Actinomycetospora</taxon>
    </lineage>
</organism>
<evidence type="ECO:0000313" key="2">
    <source>
        <dbReference type="Proteomes" id="UP001385809"/>
    </source>
</evidence>
<dbReference type="Proteomes" id="UP001385809">
    <property type="component" value="Unassembled WGS sequence"/>
</dbReference>
<reference evidence="1 2" key="1">
    <citation type="submission" date="2024-03" db="EMBL/GenBank/DDBJ databases">
        <title>Actinomycetospora sp. OC33-EN08, a novel actinomycete isolated from wild orchid (Aerides multiflora).</title>
        <authorList>
            <person name="Suriyachadkun C."/>
        </authorList>
    </citation>
    <scope>NUCLEOTIDE SEQUENCE [LARGE SCALE GENOMIC DNA]</scope>
    <source>
        <strain evidence="1 2">OC33-EN08</strain>
    </source>
</reference>
<gene>
    <name evidence="1" type="ORF">WCD74_22910</name>
</gene>
<accession>A0ABU8MTI4</accession>
<dbReference type="RefSeq" id="WP_337697199.1">
    <property type="nucleotide sequence ID" value="NZ_JBBEGN010000014.1"/>
</dbReference>
<evidence type="ECO:0000313" key="1">
    <source>
        <dbReference type="EMBL" id="MEJ2870631.1"/>
    </source>
</evidence>
<proteinExistence type="predicted"/>
<name>A0ABU8MTI4_9PSEU</name>
<protein>
    <recommendedName>
        <fullName evidence="3">Secreted protein</fullName>
    </recommendedName>
</protein>